<feature type="transmembrane region" description="Helical" evidence="10">
    <location>
        <begin position="235"/>
        <end position="256"/>
    </location>
</feature>
<dbReference type="NCBIfam" id="TIGR03592">
    <property type="entry name" value="yidC_oxa1_cterm"/>
    <property type="match status" value="1"/>
</dbReference>
<evidence type="ECO:0000256" key="5">
    <source>
        <dbReference type="ARBA" id="ARBA00022927"/>
    </source>
</evidence>
<evidence type="ECO:0000256" key="8">
    <source>
        <dbReference type="ARBA" id="ARBA00023186"/>
    </source>
</evidence>
<keyword evidence="5" id="KW-0653">Protein transport</keyword>
<evidence type="ECO:0000256" key="10">
    <source>
        <dbReference type="SAM" id="Phobius"/>
    </source>
</evidence>
<evidence type="ECO:0000313" key="13">
    <source>
        <dbReference type="Proteomes" id="UP000231056"/>
    </source>
</evidence>
<evidence type="ECO:0000256" key="1">
    <source>
        <dbReference type="ARBA" id="ARBA00004651"/>
    </source>
</evidence>
<keyword evidence="7 10" id="KW-0472">Membrane</keyword>
<dbReference type="InterPro" id="IPR028055">
    <property type="entry name" value="YidC/Oxa/ALB_C"/>
</dbReference>
<keyword evidence="2" id="KW-0813">Transport</keyword>
<evidence type="ECO:0000256" key="7">
    <source>
        <dbReference type="ARBA" id="ARBA00023136"/>
    </source>
</evidence>
<evidence type="ECO:0000256" key="3">
    <source>
        <dbReference type="ARBA" id="ARBA00022475"/>
    </source>
</evidence>
<evidence type="ECO:0000256" key="4">
    <source>
        <dbReference type="ARBA" id="ARBA00022692"/>
    </source>
</evidence>
<dbReference type="GO" id="GO:0005886">
    <property type="term" value="C:plasma membrane"/>
    <property type="evidence" value="ECO:0007669"/>
    <property type="project" value="UniProtKB-SubCell"/>
</dbReference>
<comment type="caution">
    <text evidence="12">The sequence shown here is derived from an EMBL/GenBank/DDBJ whole genome shotgun (WGS) entry which is preliminary data.</text>
</comment>
<reference evidence="12 13" key="1">
    <citation type="submission" date="2017-09" db="EMBL/GenBank/DDBJ databases">
        <title>Depth-based differentiation of microbial function through sediment-hosted aquifers and enrichment of novel symbionts in the deep terrestrial subsurface.</title>
        <authorList>
            <person name="Probst A.J."/>
            <person name="Ladd B."/>
            <person name="Jarett J.K."/>
            <person name="Geller-Mcgrath D.E."/>
            <person name="Sieber C.M."/>
            <person name="Emerson J.B."/>
            <person name="Anantharaman K."/>
            <person name="Thomas B.C."/>
            <person name="Malmstrom R."/>
            <person name="Stieglmeier M."/>
            <person name="Klingl A."/>
            <person name="Woyke T."/>
            <person name="Ryan C.M."/>
            <person name="Banfield J.F."/>
        </authorList>
    </citation>
    <scope>NUCLEOTIDE SEQUENCE [LARGE SCALE GENOMIC DNA]</scope>
    <source>
        <strain evidence="12">CG11_big_fil_rev_8_21_14_0_20_36_8</strain>
    </source>
</reference>
<dbReference type="InterPro" id="IPR001708">
    <property type="entry name" value="YidC/ALB3/OXA1/COX18"/>
</dbReference>
<dbReference type="Pfam" id="PF02096">
    <property type="entry name" value="60KD_IMP"/>
    <property type="match status" value="1"/>
</dbReference>
<organism evidence="12 13">
    <name type="scientific">Candidatus Roizmanbacteria bacterium CG11_big_fil_rev_8_21_14_0_20_36_8</name>
    <dbReference type="NCBI Taxonomy" id="1974856"/>
    <lineage>
        <taxon>Bacteria</taxon>
        <taxon>Candidatus Roizmaniibacteriota</taxon>
    </lineage>
</organism>
<proteinExistence type="inferred from homology"/>
<comment type="subcellular location">
    <subcellularLocation>
        <location evidence="1">Cell membrane</location>
        <topology evidence="1">Multi-pass membrane protein</topology>
    </subcellularLocation>
    <subcellularLocation>
        <location evidence="9">Membrane</location>
        <topology evidence="9">Multi-pass membrane protein</topology>
    </subcellularLocation>
</comment>
<evidence type="ECO:0000259" key="11">
    <source>
        <dbReference type="Pfam" id="PF02096"/>
    </source>
</evidence>
<evidence type="ECO:0000256" key="2">
    <source>
        <dbReference type="ARBA" id="ARBA00022448"/>
    </source>
</evidence>
<dbReference type="EMBL" id="PCVM01000039">
    <property type="protein sequence ID" value="PIQ73599.1"/>
    <property type="molecule type" value="Genomic_DNA"/>
</dbReference>
<evidence type="ECO:0000313" key="12">
    <source>
        <dbReference type="EMBL" id="PIQ73599.1"/>
    </source>
</evidence>
<protein>
    <recommendedName>
        <fullName evidence="11">Membrane insertase YidC/Oxa/ALB C-terminal domain-containing protein</fullName>
    </recommendedName>
</protein>
<sequence length="280" mass="31857">MLQTLGSIFNTLFANPILNVLVLISDFLRSFGIMGSFGFAIISVTVIIRAALHPFFQKQIKTAQVMKDLKPKLDVLQKKYKKDPQKLQKEQLALYQKEGINPASGCLFAVVQIPLIYGLFQVLRFILEVDKDGTLVTRINERLYHPGLFIQSIDPNFFVYNLGLSPQLGATWYYYAIPVITSGLQFLQSKVTLSQNPMTDVSAISQIEDEKKGSKKKESSTSEEFQKAMNTQMKYFFPVMIGYFSFSLPIGISLYWNTFSIFSIVQHYISKNKADKLKKV</sequence>
<feature type="domain" description="Membrane insertase YidC/Oxa/ALB C-terminal" evidence="11">
    <location>
        <begin position="37"/>
        <end position="271"/>
    </location>
</feature>
<dbReference type="PANTHER" id="PTHR12428">
    <property type="entry name" value="OXA1"/>
    <property type="match status" value="1"/>
</dbReference>
<dbReference type="PANTHER" id="PTHR12428:SF65">
    <property type="entry name" value="CYTOCHROME C OXIDASE ASSEMBLY PROTEIN COX18, MITOCHONDRIAL"/>
    <property type="match status" value="1"/>
</dbReference>
<dbReference type="GO" id="GO:0015031">
    <property type="term" value="P:protein transport"/>
    <property type="evidence" value="ECO:0007669"/>
    <property type="project" value="UniProtKB-KW"/>
</dbReference>
<keyword evidence="3" id="KW-1003">Cell membrane</keyword>
<evidence type="ECO:0000256" key="9">
    <source>
        <dbReference type="RuleBase" id="RU003945"/>
    </source>
</evidence>
<keyword evidence="8" id="KW-0143">Chaperone</keyword>
<feature type="transmembrane region" description="Helical" evidence="10">
    <location>
        <begin position="31"/>
        <end position="52"/>
    </location>
</feature>
<comment type="similarity">
    <text evidence="9">Belongs to the OXA1/ALB3/YidC family.</text>
</comment>
<dbReference type="GO" id="GO:0051205">
    <property type="term" value="P:protein insertion into membrane"/>
    <property type="evidence" value="ECO:0007669"/>
    <property type="project" value="TreeGrafter"/>
</dbReference>
<dbReference type="CDD" id="cd20070">
    <property type="entry name" value="5TM_YidC_Alb3"/>
    <property type="match status" value="1"/>
</dbReference>
<dbReference type="Proteomes" id="UP000231056">
    <property type="component" value="Unassembled WGS sequence"/>
</dbReference>
<feature type="transmembrane region" description="Helical" evidence="10">
    <location>
        <begin position="7"/>
        <end position="25"/>
    </location>
</feature>
<gene>
    <name evidence="12" type="ORF">COV58_01660</name>
</gene>
<dbReference type="AlphaFoldDB" id="A0A2M6IUJ9"/>
<dbReference type="InterPro" id="IPR047196">
    <property type="entry name" value="YidC_ALB_C"/>
</dbReference>
<keyword evidence="6 10" id="KW-1133">Transmembrane helix</keyword>
<dbReference type="GO" id="GO:0032977">
    <property type="term" value="F:membrane insertase activity"/>
    <property type="evidence" value="ECO:0007669"/>
    <property type="project" value="InterPro"/>
</dbReference>
<keyword evidence="4 9" id="KW-0812">Transmembrane</keyword>
<evidence type="ECO:0000256" key="6">
    <source>
        <dbReference type="ARBA" id="ARBA00022989"/>
    </source>
</evidence>
<accession>A0A2M6IUJ9</accession>
<name>A0A2M6IUJ9_9BACT</name>